<name>A0A1S4H5G9_ANOGA</name>
<evidence type="ECO:0000313" key="3">
    <source>
        <dbReference type="Proteomes" id="UP000007062"/>
    </source>
</evidence>
<dbReference type="InterPro" id="IPR010512">
    <property type="entry name" value="DUF1091"/>
</dbReference>
<dbReference type="InterPro" id="IPR036846">
    <property type="entry name" value="GM2-AP_sf"/>
</dbReference>
<reference evidence="2" key="3">
    <citation type="submission" date="2020-05" db="UniProtKB">
        <authorList>
            <consortium name="EnsemblMetazoa"/>
        </authorList>
    </citation>
    <scope>IDENTIFICATION</scope>
    <source>
        <strain evidence="2">PEST</strain>
    </source>
</reference>
<protein>
    <submittedName>
        <fullName evidence="2">Uncharacterized protein</fullName>
    </submittedName>
</protein>
<dbReference type="SMART" id="SM00697">
    <property type="entry name" value="DM8"/>
    <property type="match status" value="1"/>
</dbReference>
<keyword evidence="3" id="KW-1185">Reference proteome</keyword>
<sequence>MAFDFWYQTLLQFQQGQSCNITPFSTAFQMSGFIIVPFLTKVNVIGDMKYMIATGSLNNTATESRYNTEVTVLQTLTDPWSRIALMFDIGKGAFQAPLNNRTFSFCKFIGNLNVNRLAQIFHRELKRAGYIPNRCPIPPGVYSFRGVRASAMRLLPFFPEADFILEFTIGVGDVHTYDSRWHGSVKRMQCTKTIRC</sequence>
<reference evidence="2 3" key="1">
    <citation type="journal article" date="2002" name="Science">
        <title>The genome sequence of the malaria mosquito Anopheles gambiae.</title>
        <authorList>
            <person name="Holt R.A."/>
            <person name="Subramanian G.M."/>
            <person name="Halpern A."/>
            <person name="Sutton G.G."/>
            <person name="Charlab R."/>
            <person name="Nusskern D.R."/>
            <person name="Wincker P."/>
            <person name="Clark A.G."/>
            <person name="Ribeiro J.M."/>
            <person name="Wides R."/>
            <person name="Salzberg S.L."/>
            <person name="Loftus B."/>
            <person name="Yandell M."/>
            <person name="Majoros W.H."/>
            <person name="Rusch D.B."/>
            <person name="Lai Z."/>
            <person name="Kraft C.L."/>
            <person name="Abril J.F."/>
            <person name="Anthouard V."/>
            <person name="Arensburger P."/>
            <person name="Atkinson P.W."/>
            <person name="Baden H."/>
            <person name="de Berardinis V."/>
            <person name="Baldwin D."/>
            <person name="Benes V."/>
            <person name="Biedler J."/>
            <person name="Blass C."/>
            <person name="Bolanos R."/>
            <person name="Boscus D."/>
            <person name="Barnstead M."/>
            <person name="Cai S."/>
            <person name="Center A."/>
            <person name="Chaturverdi K."/>
            <person name="Christophides G.K."/>
            <person name="Chrystal M.A."/>
            <person name="Clamp M."/>
            <person name="Cravchik A."/>
            <person name="Curwen V."/>
            <person name="Dana A."/>
            <person name="Delcher A."/>
            <person name="Dew I."/>
            <person name="Evans C.A."/>
            <person name="Flanigan M."/>
            <person name="Grundschober-Freimoser A."/>
            <person name="Friedli L."/>
            <person name="Gu Z."/>
            <person name="Guan P."/>
            <person name="Guigo R."/>
            <person name="Hillenmeyer M.E."/>
            <person name="Hladun S.L."/>
            <person name="Hogan J.R."/>
            <person name="Hong Y.S."/>
            <person name="Hoover J."/>
            <person name="Jaillon O."/>
            <person name="Ke Z."/>
            <person name="Kodira C."/>
            <person name="Kokoza E."/>
            <person name="Koutsos A."/>
            <person name="Letunic I."/>
            <person name="Levitsky A."/>
            <person name="Liang Y."/>
            <person name="Lin J.J."/>
            <person name="Lobo N.F."/>
            <person name="Lopez J.R."/>
            <person name="Malek J.A."/>
            <person name="McIntosh T.C."/>
            <person name="Meister S."/>
            <person name="Miller J."/>
            <person name="Mobarry C."/>
            <person name="Mongin E."/>
            <person name="Murphy S.D."/>
            <person name="O'Brochta D.A."/>
            <person name="Pfannkoch C."/>
            <person name="Qi R."/>
            <person name="Regier M.A."/>
            <person name="Remington K."/>
            <person name="Shao H."/>
            <person name="Sharakhova M.V."/>
            <person name="Sitter C.D."/>
            <person name="Shetty J."/>
            <person name="Smith T.J."/>
            <person name="Strong R."/>
            <person name="Sun J."/>
            <person name="Thomasova D."/>
            <person name="Ton L.Q."/>
            <person name="Topalis P."/>
            <person name="Tu Z."/>
            <person name="Unger M.F."/>
            <person name="Walenz B."/>
            <person name="Wang A."/>
            <person name="Wang J."/>
            <person name="Wang M."/>
            <person name="Wang X."/>
            <person name="Woodford K.J."/>
            <person name="Wortman J.R."/>
            <person name="Wu M."/>
            <person name="Yao A."/>
            <person name="Zdobnov E.M."/>
            <person name="Zhang H."/>
            <person name="Zhao Q."/>
            <person name="Zhao S."/>
            <person name="Zhu S.C."/>
            <person name="Zhimulev I."/>
            <person name="Coluzzi M."/>
            <person name="della Torre A."/>
            <person name="Roth C.W."/>
            <person name="Louis C."/>
            <person name="Kalush F."/>
            <person name="Mural R.J."/>
            <person name="Myers E.W."/>
            <person name="Adams M.D."/>
            <person name="Smith H.O."/>
            <person name="Broder S."/>
            <person name="Gardner M.J."/>
            <person name="Fraser C.M."/>
            <person name="Birney E."/>
            <person name="Bork P."/>
            <person name="Brey P.T."/>
            <person name="Venter J.C."/>
            <person name="Weissenbach J."/>
            <person name="Kafatos F.C."/>
            <person name="Collins F.H."/>
            <person name="Hoffman S.L."/>
        </authorList>
    </citation>
    <scope>NUCLEOTIDE SEQUENCE [LARGE SCALE GENOMIC DNA]</scope>
    <source>
        <strain evidence="2 3">PEST</strain>
    </source>
</reference>
<dbReference type="InParanoid" id="A0A1S4H5G9"/>
<dbReference type="VEuPathDB" id="VectorBase:AGAMI1_000253"/>
<organism evidence="2 3">
    <name type="scientific">Anopheles gambiae</name>
    <name type="common">African malaria mosquito</name>
    <dbReference type="NCBI Taxonomy" id="7165"/>
    <lineage>
        <taxon>Eukaryota</taxon>
        <taxon>Metazoa</taxon>
        <taxon>Ecdysozoa</taxon>
        <taxon>Arthropoda</taxon>
        <taxon>Hexapoda</taxon>
        <taxon>Insecta</taxon>
        <taxon>Pterygota</taxon>
        <taxon>Neoptera</taxon>
        <taxon>Endopterygota</taxon>
        <taxon>Diptera</taxon>
        <taxon>Nematocera</taxon>
        <taxon>Culicoidea</taxon>
        <taxon>Culicidae</taxon>
        <taxon>Anophelinae</taxon>
        <taxon>Anopheles</taxon>
    </lineage>
</organism>
<proteinExistence type="predicted"/>
<dbReference type="PANTHER" id="PTHR20898">
    <property type="entry name" value="DAEDALUS ON 3-RELATED-RELATED"/>
    <property type="match status" value="1"/>
</dbReference>
<keyword evidence="1" id="KW-0732">Signal</keyword>
<dbReference type="VEuPathDB" id="VectorBase:AGAP010997"/>
<dbReference type="SUPFAM" id="SSF63707">
    <property type="entry name" value="Ganglioside M2 (gm2) activator"/>
    <property type="match status" value="1"/>
</dbReference>
<evidence type="ECO:0000313" key="2">
    <source>
        <dbReference type="EnsemblMetazoa" id="AGAP010997-PA"/>
    </source>
</evidence>
<accession>A0A1S4H5G9</accession>
<dbReference type="Pfam" id="PF06477">
    <property type="entry name" value="DUF1091"/>
    <property type="match status" value="1"/>
</dbReference>
<dbReference type="EMBL" id="AAAB01008823">
    <property type="status" value="NOT_ANNOTATED_CDS"/>
    <property type="molecule type" value="Genomic_DNA"/>
</dbReference>
<reference evidence="2 3" key="2">
    <citation type="journal article" date="2004" name="Trends Parasitol.">
        <title>The Anopheles gambiae genome: an update.</title>
        <authorList>
            <person name="Mongin E."/>
            <person name="Louis C."/>
            <person name="Holt R.A."/>
            <person name="Birney E."/>
            <person name="Collins F.H."/>
        </authorList>
    </citation>
    <scope>NUCLEOTIDE SEQUENCE [LARGE SCALE GENOMIC DNA]</scope>
    <source>
        <strain evidence="2 3">PEST</strain>
    </source>
</reference>
<dbReference type="PANTHER" id="PTHR20898:SF1">
    <property type="entry name" value="MD-2-RELATED LIPID-RECOGNITION DOMAIN-CONTAINING PROTEIN"/>
    <property type="match status" value="1"/>
</dbReference>
<dbReference type="EnsemblMetazoa" id="AGAP010997-RA">
    <property type="protein sequence ID" value="AGAP010997-PA"/>
    <property type="gene ID" value="AGAP010997"/>
</dbReference>
<dbReference type="Proteomes" id="UP000007062">
    <property type="component" value="Chromosome 3L"/>
</dbReference>
<evidence type="ECO:0000256" key="1">
    <source>
        <dbReference type="ARBA" id="ARBA00022729"/>
    </source>
</evidence>
<dbReference type="AlphaFoldDB" id="A0A1S4H5G9"/>